<proteinExistence type="predicted"/>
<evidence type="ECO:0000313" key="7">
    <source>
        <dbReference type="EMBL" id="XBL15683.1"/>
    </source>
</evidence>
<dbReference type="RefSeq" id="WP_308991819.1">
    <property type="nucleotide sequence ID" value="NZ_CP155618.1"/>
</dbReference>
<evidence type="ECO:0000256" key="2">
    <source>
        <dbReference type="ARBA" id="ARBA00022692"/>
    </source>
</evidence>
<organism evidence="7 8">
    <name type="scientific">Mariniflexile litorale</name>
    <dbReference type="NCBI Taxonomy" id="3045158"/>
    <lineage>
        <taxon>Bacteria</taxon>
        <taxon>Pseudomonadati</taxon>
        <taxon>Bacteroidota</taxon>
        <taxon>Flavobacteriia</taxon>
        <taxon>Flavobacteriales</taxon>
        <taxon>Flavobacteriaceae</taxon>
        <taxon>Mariniflexile</taxon>
    </lineage>
</organism>
<dbReference type="KEGG" id="mlil:QLS71_006615"/>
<keyword evidence="3 5" id="KW-1133">Transmembrane helix</keyword>
<sequence length="388" mass="44691">MKQIFPKEIIDNTIEVHQFNHSSKSKVIYSFILSSVLIMLVLLPFIKVDIYTSARGIIKPDKERLSVTSLNSGKIISAHLKNNRLVHIGDTLLVLDNTIINEKLKLSAQQIQDLSLFIEDLTYLVENKYVSLNQIQSPKYTKEYLLYQQKMHELQTRFKKLKQDYDRNTLLYKKEVIAKVEFENSKFEYDLAISNINQLKQQQRNTWQASLTEYKNSLLEFESKELQLQDNKSQYLVTAPITGILINAMSVEKGSFLSSGQPFVDISPNTSLLVECFINPQDIGLLKVNNPVNFQIDAYNYNQWGLASGNITDIGKDIEFIENTSVFKVQCHINQKTLKLKNGFEGELKKGMTLNAQFKLAERTLFDLLYDKVDDWVNPSQKEIVSIN</sequence>
<dbReference type="InterPro" id="IPR050739">
    <property type="entry name" value="MFP"/>
</dbReference>
<keyword evidence="8" id="KW-1185">Reference proteome</keyword>
<dbReference type="PANTHER" id="PTHR30386:SF26">
    <property type="entry name" value="TRANSPORT PROTEIN COMB"/>
    <property type="match status" value="1"/>
</dbReference>
<accession>A0AAU7EK17</accession>
<evidence type="ECO:0000256" key="1">
    <source>
        <dbReference type="ARBA" id="ARBA00004167"/>
    </source>
</evidence>
<name>A0AAU7EK17_9FLAO</name>
<protein>
    <submittedName>
        <fullName evidence="7">HlyD family efflux transporter periplasmic adaptor subunit</fullName>
    </submittedName>
</protein>
<dbReference type="Proteomes" id="UP001224325">
    <property type="component" value="Chromosome"/>
</dbReference>
<evidence type="ECO:0000313" key="8">
    <source>
        <dbReference type="Proteomes" id="UP001224325"/>
    </source>
</evidence>
<dbReference type="PRINTS" id="PR01490">
    <property type="entry name" value="RTXTOXIND"/>
</dbReference>
<dbReference type="AlphaFoldDB" id="A0AAU7EK17"/>
<comment type="subcellular location">
    <subcellularLocation>
        <location evidence="1">Membrane</location>
        <topology evidence="1">Single-pass membrane protein</topology>
    </subcellularLocation>
</comment>
<feature type="domain" description="AprE-like beta-barrel" evidence="6">
    <location>
        <begin position="272"/>
        <end position="359"/>
    </location>
</feature>
<dbReference type="PANTHER" id="PTHR30386">
    <property type="entry name" value="MEMBRANE FUSION SUBUNIT OF EMRAB-TOLC MULTIDRUG EFFLUX PUMP"/>
    <property type="match status" value="1"/>
</dbReference>
<evidence type="ECO:0000256" key="5">
    <source>
        <dbReference type="SAM" id="Phobius"/>
    </source>
</evidence>
<dbReference type="Gene3D" id="2.40.30.170">
    <property type="match status" value="1"/>
</dbReference>
<dbReference type="GO" id="GO:0016020">
    <property type="term" value="C:membrane"/>
    <property type="evidence" value="ECO:0007669"/>
    <property type="project" value="UniProtKB-SubCell"/>
</dbReference>
<keyword evidence="4 5" id="KW-0472">Membrane</keyword>
<reference evidence="7" key="1">
    <citation type="submission" date="2024-04" db="EMBL/GenBank/DDBJ databases">
        <title>Mariniflexile litorale, isolated from the shallow sediments of the Sea of Japan.</title>
        <authorList>
            <person name="Romanenko L."/>
            <person name="Isaeva M."/>
        </authorList>
    </citation>
    <scope>NUCLEOTIDE SEQUENCE [LARGE SCALE GENOMIC DNA]</scope>
    <source>
        <strain evidence="7">KMM 9835</strain>
    </source>
</reference>
<feature type="transmembrane region" description="Helical" evidence="5">
    <location>
        <begin position="27"/>
        <end position="46"/>
    </location>
</feature>
<dbReference type="InterPro" id="IPR058982">
    <property type="entry name" value="Beta-barrel_AprE"/>
</dbReference>
<keyword evidence="2 5" id="KW-0812">Transmembrane</keyword>
<gene>
    <name evidence="7" type="ORF">QLS71_006615</name>
</gene>
<evidence type="ECO:0000256" key="4">
    <source>
        <dbReference type="ARBA" id="ARBA00023136"/>
    </source>
</evidence>
<evidence type="ECO:0000259" key="6">
    <source>
        <dbReference type="Pfam" id="PF26002"/>
    </source>
</evidence>
<dbReference type="Pfam" id="PF26002">
    <property type="entry name" value="Beta-barrel_AprE"/>
    <property type="match status" value="1"/>
</dbReference>
<dbReference type="EMBL" id="CP155618">
    <property type="protein sequence ID" value="XBL15683.1"/>
    <property type="molecule type" value="Genomic_DNA"/>
</dbReference>
<evidence type="ECO:0000256" key="3">
    <source>
        <dbReference type="ARBA" id="ARBA00022989"/>
    </source>
</evidence>